<keyword evidence="11" id="KW-0811">Translocation</keyword>
<organism evidence="17 18">
    <name type="scientific">Ramalina farinacea</name>
    <dbReference type="NCBI Taxonomy" id="258253"/>
    <lineage>
        <taxon>Eukaryota</taxon>
        <taxon>Fungi</taxon>
        <taxon>Dikarya</taxon>
        <taxon>Ascomycota</taxon>
        <taxon>Pezizomycotina</taxon>
        <taxon>Lecanoromycetes</taxon>
        <taxon>OSLEUM clade</taxon>
        <taxon>Lecanoromycetidae</taxon>
        <taxon>Lecanorales</taxon>
        <taxon>Lecanorineae</taxon>
        <taxon>Ramalinaceae</taxon>
        <taxon>Ramalina</taxon>
    </lineage>
</organism>
<dbReference type="InterPro" id="IPR036412">
    <property type="entry name" value="HAD-like_sf"/>
</dbReference>
<evidence type="ECO:0000313" key="17">
    <source>
        <dbReference type="EMBL" id="MDI1490041.1"/>
    </source>
</evidence>
<dbReference type="PANTHER" id="PTHR12210">
    <property type="entry name" value="DULLARD PROTEIN PHOSPHATASE"/>
    <property type="match status" value="1"/>
</dbReference>
<dbReference type="InterPro" id="IPR023214">
    <property type="entry name" value="HAD_sf"/>
</dbReference>
<evidence type="ECO:0000256" key="4">
    <source>
        <dbReference type="ARBA" id="ARBA00020799"/>
    </source>
</evidence>
<keyword evidence="5" id="KW-0813">Transport</keyword>
<feature type="compositionally biased region" description="Polar residues" evidence="15">
    <location>
        <begin position="30"/>
        <end position="56"/>
    </location>
</feature>
<dbReference type="GO" id="GO:0015031">
    <property type="term" value="P:protein transport"/>
    <property type="evidence" value="ECO:0007669"/>
    <property type="project" value="UniProtKB-KW"/>
</dbReference>
<dbReference type="InterPro" id="IPR004274">
    <property type="entry name" value="FCP1_dom"/>
</dbReference>
<keyword evidence="12" id="KW-0496">Mitochondrion</keyword>
<evidence type="ECO:0000256" key="3">
    <source>
        <dbReference type="ARBA" id="ARBA00013483"/>
    </source>
</evidence>
<evidence type="ECO:0000256" key="2">
    <source>
        <dbReference type="ARBA" id="ARBA00006344"/>
    </source>
</evidence>
<evidence type="ECO:0000256" key="7">
    <source>
        <dbReference type="ARBA" id="ARBA00022792"/>
    </source>
</evidence>
<keyword evidence="13" id="KW-0472">Membrane</keyword>
<comment type="function">
    <text evidence="14">Essential component of the TIM23 complex, a complex that mediates the translocation of transit peptide-containing proteins across the mitochondrial inner membrane. Required to direct preproteins in transit and direct them to the channel protein TIM23, and possibly facilitates transfer of the translocating proteins from the TOM complex to the TIM23 complex.</text>
</comment>
<feature type="compositionally biased region" description="Polar residues" evidence="15">
    <location>
        <begin position="66"/>
        <end position="84"/>
    </location>
</feature>
<keyword evidence="6" id="KW-0812">Transmembrane</keyword>
<evidence type="ECO:0000256" key="15">
    <source>
        <dbReference type="SAM" id="MobiDB-lite"/>
    </source>
</evidence>
<name>A0AA43QP27_9LECA</name>
<comment type="similarity">
    <text evidence="2">Belongs to the TIM50 family.</text>
</comment>
<evidence type="ECO:0000256" key="10">
    <source>
        <dbReference type="ARBA" id="ARBA00022989"/>
    </source>
</evidence>
<dbReference type="Proteomes" id="UP001161017">
    <property type="component" value="Unassembled WGS sequence"/>
</dbReference>
<comment type="caution">
    <text evidence="17">The sequence shown here is derived from an EMBL/GenBank/DDBJ whole genome shotgun (WGS) entry which is preliminary data.</text>
</comment>
<evidence type="ECO:0000256" key="9">
    <source>
        <dbReference type="ARBA" id="ARBA00022946"/>
    </source>
</evidence>
<feature type="compositionally biased region" description="Polar residues" evidence="15">
    <location>
        <begin position="179"/>
        <end position="193"/>
    </location>
</feature>
<dbReference type="PROSITE" id="PS50969">
    <property type="entry name" value="FCP1"/>
    <property type="match status" value="1"/>
</dbReference>
<feature type="region of interest" description="Disordered" evidence="15">
    <location>
        <begin position="103"/>
        <end position="208"/>
    </location>
</feature>
<dbReference type="SUPFAM" id="SSF56784">
    <property type="entry name" value="HAD-like"/>
    <property type="match status" value="1"/>
</dbReference>
<proteinExistence type="inferred from homology"/>
<dbReference type="GO" id="GO:0005743">
    <property type="term" value="C:mitochondrial inner membrane"/>
    <property type="evidence" value="ECO:0007669"/>
    <property type="project" value="UniProtKB-SubCell"/>
</dbReference>
<dbReference type="AlphaFoldDB" id="A0AA43QP27"/>
<evidence type="ECO:0000256" key="13">
    <source>
        <dbReference type="ARBA" id="ARBA00023136"/>
    </source>
</evidence>
<keyword evidence="9" id="KW-0809">Transit peptide</keyword>
<accession>A0AA43QP27</accession>
<feature type="compositionally biased region" description="Low complexity" evidence="15">
    <location>
        <begin position="136"/>
        <end position="149"/>
    </location>
</feature>
<keyword evidence="8" id="KW-0653">Protein transport</keyword>
<evidence type="ECO:0000256" key="1">
    <source>
        <dbReference type="ARBA" id="ARBA00004434"/>
    </source>
</evidence>
<dbReference type="Gene3D" id="3.40.50.1000">
    <property type="entry name" value="HAD superfamily/HAD-like"/>
    <property type="match status" value="1"/>
</dbReference>
<evidence type="ECO:0000313" key="18">
    <source>
        <dbReference type="Proteomes" id="UP001161017"/>
    </source>
</evidence>
<evidence type="ECO:0000256" key="12">
    <source>
        <dbReference type="ARBA" id="ARBA00023128"/>
    </source>
</evidence>
<dbReference type="EMBL" id="JAPUFD010000011">
    <property type="protein sequence ID" value="MDI1490041.1"/>
    <property type="molecule type" value="Genomic_DNA"/>
</dbReference>
<feature type="region of interest" description="Disordered" evidence="15">
    <location>
        <begin position="473"/>
        <end position="509"/>
    </location>
</feature>
<dbReference type="Pfam" id="PF03031">
    <property type="entry name" value="NIF"/>
    <property type="match status" value="1"/>
</dbReference>
<dbReference type="CDD" id="cd07521">
    <property type="entry name" value="HAD_FCP1-like"/>
    <property type="match status" value="1"/>
</dbReference>
<evidence type="ECO:0000256" key="14">
    <source>
        <dbReference type="ARBA" id="ARBA00059797"/>
    </source>
</evidence>
<keyword evidence="18" id="KW-1185">Reference proteome</keyword>
<evidence type="ECO:0000256" key="11">
    <source>
        <dbReference type="ARBA" id="ARBA00023010"/>
    </source>
</evidence>
<evidence type="ECO:0000256" key="6">
    <source>
        <dbReference type="ARBA" id="ARBA00022692"/>
    </source>
</evidence>
<reference evidence="17" key="1">
    <citation type="journal article" date="2023" name="Genome Biol. Evol.">
        <title>First Whole Genome Sequence and Flow Cytometry Genome Size Data for the Lichen-Forming Fungus Ramalina farinacea (Ascomycota).</title>
        <authorList>
            <person name="Llewellyn T."/>
            <person name="Mian S."/>
            <person name="Hill R."/>
            <person name="Leitch I.J."/>
            <person name="Gaya E."/>
        </authorList>
    </citation>
    <scope>NUCLEOTIDE SEQUENCE</scope>
    <source>
        <strain evidence="17">LIQ254RAFAR</strain>
    </source>
</reference>
<dbReference type="InterPro" id="IPR050365">
    <property type="entry name" value="TIM50"/>
</dbReference>
<feature type="region of interest" description="Disordered" evidence="15">
    <location>
        <begin position="29"/>
        <end position="84"/>
    </location>
</feature>
<gene>
    <name evidence="17" type="primary">TIM50</name>
    <name evidence="17" type="ORF">OHK93_001240</name>
</gene>
<feature type="compositionally biased region" description="Polar residues" evidence="15">
    <location>
        <begin position="103"/>
        <end position="114"/>
    </location>
</feature>
<keyword evidence="10" id="KW-1133">Transmembrane helix</keyword>
<feature type="domain" description="FCP1 homology" evidence="16">
    <location>
        <begin position="299"/>
        <end position="442"/>
    </location>
</feature>
<evidence type="ECO:0000256" key="5">
    <source>
        <dbReference type="ARBA" id="ARBA00022448"/>
    </source>
</evidence>
<keyword evidence="7" id="KW-0999">Mitochondrion inner membrane</keyword>
<protein>
    <recommendedName>
        <fullName evidence="4">Mitochondrial import inner membrane translocase subunit TIM50</fullName>
    </recommendedName>
    <alternativeName>
        <fullName evidence="3">Mitochondrial import inner membrane translocase subunit tim50</fullName>
    </alternativeName>
</protein>
<evidence type="ECO:0000256" key="8">
    <source>
        <dbReference type="ARBA" id="ARBA00022927"/>
    </source>
</evidence>
<sequence>MLGRAAVKSLKTARPRRALYPAFASYPTRLYSSKNSNSNQRFEYSPPKQQATSSRHGPNAQRPSDFLTNATESSAVRGSTSTSAVGGIQEELQALDAQIKQLDAQQEASKQETLSRIPKYPTSEDDSQTSAPFDGTTTPQSAPSSTADPADAHSQDQAPTRPLPDLMQGIPSTIDAELASSSQHGKSQPQDLNITEDPDAAGRGGRESHIKTEYISSIDRRRANYLRILYGFLIFNFLGSAVYYGRNWADEEEERKHPDAPSGWGLRLFYNRMRARWQDTMDYYNEPAFPKLLPNMDATIEKPYTLILSLDDLLVHSEWTREHGWRMAKRPGVDYFLRYLCQYYELVIWTSSPSMYAQPIVAKLDPYRIVMWPLFREATRYQKGEYIKDLDYLNRNPKKVIMVDTVASHAKHQPENAIIIPKWKGNLDDKGLVSLIPFLEYCGAMNFDDLRTVLKSFEGKDIPTEFARRESVARSKLQKQLGEEQVKKPKRSKGMFSSFTGGAPKMIGPDGTEMPSYADSADEAKTYADFIRERGQKQYELLEREIRANGESWLKEMAEEEKKMNDEAMQGLKTSAVSYIPFFGGKSSADQGKGGSPKPGT</sequence>
<dbReference type="SMART" id="SM00577">
    <property type="entry name" value="CPDc"/>
    <property type="match status" value="1"/>
</dbReference>
<evidence type="ECO:0000259" key="16">
    <source>
        <dbReference type="PROSITE" id="PS50969"/>
    </source>
</evidence>
<dbReference type="FunFam" id="3.40.50.1000:FF:000019">
    <property type="entry name" value="Mitochondrial import inner membrane translocase subunit TIM50"/>
    <property type="match status" value="1"/>
</dbReference>
<comment type="subcellular location">
    <subcellularLocation>
        <location evidence="1">Mitochondrion inner membrane</location>
        <topology evidence="1">Single-pass membrane protein</topology>
    </subcellularLocation>
</comment>